<dbReference type="InterPro" id="IPR008949">
    <property type="entry name" value="Isoprenoid_synthase_dom_sf"/>
</dbReference>
<dbReference type="RefSeq" id="WP_345015063.1">
    <property type="nucleotide sequence ID" value="NZ_BAABFC010000029.1"/>
</dbReference>
<dbReference type="PANTHER" id="PTHR11626:SF2">
    <property type="entry name" value="SQUALENE SYNTHASE"/>
    <property type="match status" value="1"/>
</dbReference>
<dbReference type="SUPFAM" id="SSF48576">
    <property type="entry name" value="Terpenoid synthases"/>
    <property type="match status" value="1"/>
</dbReference>
<dbReference type="InterPro" id="IPR044844">
    <property type="entry name" value="Trans_IPPS_euk-type"/>
</dbReference>
<dbReference type="EMBL" id="BAABFC010000029">
    <property type="protein sequence ID" value="GAA4504511.1"/>
    <property type="molecule type" value="Genomic_DNA"/>
</dbReference>
<dbReference type="InterPro" id="IPR002060">
    <property type="entry name" value="Squ/phyt_synthse"/>
</dbReference>
<dbReference type="SFLD" id="SFLDS00005">
    <property type="entry name" value="Isoprenoid_Synthase_Type_I"/>
    <property type="match status" value="1"/>
</dbReference>
<comment type="caution">
    <text evidence="2">The sequence shown here is derived from an EMBL/GenBank/DDBJ whole genome shotgun (WGS) entry which is preliminary data.</text>
</comment>
<protein>
    <submittedName>
        <fullName evidence="2">Phytoene/squalene synthase family protein</fullName>
    </submittedName>
</protein>
<dbReference type="PROSITE" id="PS01044">
    <property type="entry name" value="SQUALEN_PHYTOEN_SYN_1"/>
    <property type="match status" value="1"/>
</dbReference>
<accession>A0ABP8QM07</accession>
<gene>
    <name evidence="2" type="ORF">GCM10023095_32580</name>
</gene>
<proteinExistence type="predicted"/>
<dbReference type="InterPro" id="IPR019845">
    <property type="entry name" value="Squalene/phytoene_synthase_CS"/>
</dbReference>
<keyword evidence="3" id="KW-1185">Reference proteome</keyword>
<evidence type="ECO:0000313" key="3">
    <source>
        <dbReference type="Proteomes" id="UP001501321"/>
    </source>
</evidence>
<dbReference type="Pfam" id="PF00494">
    <property type="entry name" value="SQS_PSY"/>
    <property type="match status" value="1"/>
</dbReference>
<dbReference type="PANTHER" id="PTHR11626">
    <property type="entry name" value="FARNESYL-DIPHOSPHATE FARNESYLTRANSFERASE"/>
    <property type="match status" value="1"/>
</dbReference>
<reference evidence="3" key="1">
    <citation type="journal article" date="2019" name="Int. J. Syst. Evol. Microbiol.">
        <title>The Global Catalogue of Microorganisms (GCM) 10K type strain sequencing project: providing services to taxonomists for standard genome sequencing and annotation.</title>
        <authorList>
            <consortium name="The Broad Institute Genomics Platform"/>
            <consortium name="The Broad Institute Genome Sequencing Center for Infectious Disease"/>
            <person name="Wu L."/>
            <person name="Ma J."/>
        </authorList>
    </citation>
    <scope>NUCLEOTIDE SEQUENCE [LARGE SCALE GENOMIC DNA]</scope>
    <source>
        <strain evidence="3">JCM 32226</strain>
    </source>
</reference>
<evidence type="ECO:0000313" key="2">
    <source>
        <dbReference type="EMBL" id="GAA4504511.1"/>
    </source>
</evidence>
<name>A0ABP8QM07_9GAMM</name>
<sequence length="352" mass="38955">MIDISQQQHLLAQVSRSFALTIPLLPAPLQDYVGNAYLLCRIVDTLEDEPALDCQQKQILLSQFLVALADQGVAADFTSAACRALSSATPAAEQELMALTPAVLARYRSYPTEVQAVLARCATIMSRGMAGYQQQDCSQGLPDLAALDQYCYFVAGVVGEMLAELFILHCPELLPQRDQLLALGVSFGQGLQMTNILKDMADDRARGVCWLPRELALRQGLDLALEGWGQDQAGCQRLLDELAGLAQGHLQDAMDFTCRLPVSQQGIRQFCLWAIGMAALTLKRVVSQPGEAKITRRQLKGVVLASRLLGRSDTLLQWWLGWLRRGCTIRRRSPQALRDLTSQWDHLMMSTR</sequence>
<dbReference type="Gene3D" id="1.10.600.10">
    <property type="entry name" value="Farnesyl Diphosphate Synthase"/>
    <property type="match status" value="1"/>
</dbReference>
<dbReference type="SFLD" id="SFLDG01018">
    <property type="entry name" value="Squalene/Phytoene_Synthase_Lik"/>
    <property type="match status" value="1"/>
</dbReference>
<organism evidence="2 3">
    <name type="scientific">Pseudaeromonas paramecii</name>
    <dbReference type="NCBI Taxonomy" id="2138166"/>
    <lineage>
        <taxon>Bacteria</taxon>
        <taxon>Pseudomonadati</taxon>
        <taxon>Pseudomonadota</taxon>
        <taxon>Gammaproteobacteria</taxon>
        <taxon>Aeromonadales</taxon>
        <taxon>Aeromonadaceae</taxon>
        <taxon>Pseudaeromonas</taxon>
    </lineage>
</organism>
<dbReference type="Proteomes" id="UP001501321">
    <property type="component" value="Unassembled WGS sequence"/>
</dbReference>
<evidence type="ECO:0000256" key="1">
    <source>
        <dbReference type="ARBA" id="ARBA00022679"/>
    </source>
</evidence>
<keyword evidence="1" id="KW-0808">Transferase</keyword>